<dbReference type="GO" id="GO:0005789">
    <property type="term" value="C:endoplasmic reticulum membrane"/>
    <property type="evidence" value="ECO:0007669"/>
    <property type="project" value="TreeGrafter"/>
</dbReference>
<name>A0AAV4Y314_CAEEX</name>
<keyword evidence="12" id="KW-1185">Reference proteome</keyword>
<gene>
    <name evidence="11" type="primary">Elovl7_3</name>
    <name evidence="11" type="ORF">CEXT_289911</name>
</gene>
<evidence type="ECO:0000313" key="11">
    <source>
        <dbReference type="EMBL" id="GIZ01395.1"/>
    </source>
</evidence>
<evidence type="ECO:0000256" key="5">
    <source>
        <dbReference type="ARBA" id="ARBA00022832"/>
    </source>
</evidence>
<keyword evidence="9 10" id="KW-0275">Fatty acid biosynthesis</keyword>
<dbReference type="Pfam" id="PF01151">
    <property type="entry name" value="ELO"/>
    <property type="match status" value="1"/>
</dbReference>
<keyword evidence="4 10" id="KW-0812">Transmembrane</keyword>
<feature type="transmembrane region" description="Helical" evidence="10">
    <location>
        <begin position="138"/>
        <end position="157"/>
    </location>
</feature>
<keyword evidence="2 10" id="KW-0444">Lipid biosynthesis</keyword>
<feature type="transmembrane region" description="Helical" evidence="10">
    <location>
        <begin position="12"/>
        <end position="33"/>
    </location>
</feature>
<evidence type="ECO:0000256" key="2">
    <source>
        <dbReference type="ARBA" id="ARBA00022516"/>
    </source>
</evidence>
<comment type="caution">
    <text evidence="10">Lacks conserved residue(s) required for the propagation of feature annotation.</text>
</comment>
<keyword evidence="7 10" id="KW-0443">Lipid metabolism</keyword>
<protein>
    <recommendedName>
        <fullName evidence="10">Elongation of very long chain fatty acids protein</fullName>
        <ecNumber evidence="10">2.3.1.199</ecNumber>
    </recommendedName>
    <alternativeName>
        <fullName evidence="10">Very-long-chain 3-oxoacyl-CoA synthase</fullName>
    </alternativeName>
</protein>
<dbReference type="GO" id="GO:0009922">
    <property type="term" value="F:fatty acid elongase activity"/>
    <property type="evidence" value="ECO:0007669"/>
    <property type="project" value="UniProtKB-EC"/>
</dbReference>
<dbReference type="InterPro" id="IPR002076">
    <property type="entry name" value="ELO_fam"/>
</dbReference>
<dbReference type="AlphaFoldDB" id="A0AAV4Y314"/>
<evidence type="ECO:0000256" key="6">
    <source>
        <dbReference type="ARBA" id="ARBA00022989"/>
    </source>
</evidence>
<dbReference type="GO" id="GO:0034625">
    <property type="term" value="P:fatty acid elongation, monounsaturated fatty acid"/>
    <property type="evidence" value="ECO:0007669"/>
    <property type="project" value="TreeGrafter"/>
</dbReference>
<keyword evidence="3 10" id="KW-0808">Transferase</keyword>
<evidence type="ECO:0000256" key="8">
    <source>
        <dbReference type="ARBA" id="ARBA00023136"/>
    </source>
</evidence>
<dbReference type="PANTHER" id="PTHR11157:SF69">
    <property type="entry name" value="ELONGATION OF VERY LONG CHAIN FATTY ACIDS PROTEIN 7"/>
    <property type="match status" value="1"/>
</dbReference>
<sequence length="164" mass="19171">MFTTKALVKNPQLPCTIVGIYVLLVTWIGPALMRSRKPYNLQKVLIVYNFVQAIANSYIAYNAIVGLYEFWDDRCLVKKSPKFPIIFQSFHKTRKEEDRANRHKPLMRSPCLEFHIKLCHQNEGCWFSSSCAKKQSQFLFLHVFHHAGMCLLFFWGLNSLHKTS</sequence>
<dbReference type="Proteomes" id="UP001054945">
    <property type="component" value="Unassembled WGS sequence"/>
</dbReference>
<accession>A0AAV4Y314</accession>
<dbReference type="PANTHER" id="PTHR11157">
    <property type="entry name" value="FATTY ACID ACYL TRANSFERASE-RELATED"/>
    <property type="match status" value="1"/>
</dbReference>
<dbReference type="GO" id="GO:0030148">
    <property type="term" value="P:sphingolipid biosynthetic process"/>
    <property type="evidence" value="ECO:0007669"/>
    <property type="project" value="TreeGrafter"/>
</dbReference>
<dbReference type="GO" id="GO:0042761">
    <property type="term" value="P:very long-chain fatty acid biosynthetic process"/>
    <property type="evidence" value="ECO:0007669"/>
    <property type="project" value="TreeGrafter"/>
</dbReference>
<proteinExistence type="inferred from homology"/>
<evidence type="ECO:0000256" key="1">
    <source>
        <dbReference type="ARBA" id="ARBA00004141"/>
    </source>
</evidence>
<comment type="subcellular location">
    <subcellularLocation>
        <location evidence="1">Membrane</location>
        <topology evidence="1">Multi-pass membrane protein</topology>
    </subcellularLocation>
</comment>
<feature type="non-terminal residue" evidence="11">
    <location>
        <position position="164"/>
    </location>
</feature>
<comment type="catalytic activity">
    <reaction evidence="10">
        <text>a very-long-chain acyl-CoA + malonyl-CoA + H(+) = a very-long-chain 3-oxoacyl-CoA + CO2 + CoA</text>
        <dbReference type="Rhea" id="RHEA:32727"/>
        <dbReference type="ChEBI" id="CHEBI:15378"/>
        <dbReference type="ChEBI" id="CHEBI:16526"/>
        <dbReference type="ChEBI" id="CHEBI:57287"/>
        <dbReference type="ChEBI" id="CHEBI:57384"/>
        <dbReference type="ChEBI" id="CHEBI:90725"/>
        <dbReference type="ChEBI" id="CHEBI:90736"/>
        <dbReference type="EC" id="2.3.1.199"/>
    </reaction>
</comment>
<reference evidence="11 12" key="1">
    <citation type="submission" date="2021-06" db="EMBL/GenBank/DDBJ databases">
        <title>Caerostris extrusa draft genome.</title>
        <authorList>
            <person name="Kono N."/>
            <person name="Arakawa K."/>
        </authorList>
    </citation>
    <scope>NUCLEOTIDE SEQUENCE [LARGE SCALE GENOMIC DNA]</scope>
</reference>
<dbReference type="EC" id="2.3.1.199" evidence="10"/>
<dbReference type="GO" id="GO:0019367">
    <property type="term" value="P:fatty acid elongation, saturated fatty acid"/>
    <property type="evidence" value="ECO:0007669"/>
    <property type="project" value="TreeGrafter"/>
</dbReference>
<keyword evidence="6 10" id="KW-1133">Transmembrane helix</keyword>
<evidence type="ECO:0000256" key="3">
    <source>
        <dbReference type="ARBA" id="ARBA00022679"/>
    </source>
</evidence>
<comment type="caution">
    <text evidence="11">The sequence shown here is derived from an EMBL/GenBank/DDBJ whole genome shotgun (WGS) entry which is preliminary data.</text>
</comment>
<dbReference type="EMBL" id="BPLR01001292">
    <property type="protein sequence ID" value="GIZ01395.1"/>
    <property type="molecule type" value="Genomic_DNA"/>
</dbReference>
<comment type="similarity">
    <text evidence="10">Belongs to the ELO family.</text>
</comment>
<evidence type="ECO:0000256" key="4">
    <source>
        <dbReference type="ARBA" id="ARBA00022692"/>
    </source>
</evidence>
<evidence type="ECO:0000313" key="12">
    <source>
        <dbReference type="Proteomes" id="UP001054945"/>
    </source>
</evidence>
<evidence type="ECO:0000256" key="10">
    <source>
        <dbReference type="RuleBase" id="RU361115"/>
    </source>
</evidence>
<keyword evidence="8 10" id="KW-0472">Membrane</keyword>
<evidence type="ECO:0000256" key="7">
    <source>
        <dbReference type="ARBA" id="ARBA00023098"/>
    </source>
</evidence>
<feature type="transmembrane region" description="Helical" evidence="10">
    <location>
        <begin position="45"/>
        <end position="71"/>
    </location>
</feature>
<dbReference type="GO" id="GO:0034626">
    <property type="term" value="P:fatty acid elongation, polyunsaturated fatty acid"/>
    <property type="evidence" value="ECO:0007669"/>
    <property type="project" value="TreeGrafter"/>
</dbReference>
<organism evidence="11 12">
    <name type="scientific">Caerostris extrusa</name>
    <name type="common">Bark spider</name>
    <name type="synonym">Caerostris bankana</name>
    <dbReference type="NCBI Taxonomy" id="172846"/>
    <lineage>
        <taxon>Eukaryota</taxon>
        <taxon>Metazoa</taxon>
        <taxon>Ecdysozoa</taxon>
        <taxon>Arthropoda</taxon>
        <taxon>Chelicerata</taxon>
        <taxon>Arachnida</taxon>
        <taxon>Araneae</taxon>
        <taxon>Araneomorphae</taxon>
        <taxon>Entelegynae</taxon>
        <taxon>Araneoidea</taxon>
        <taxon>Araneidae</taxon>
        <taxon>Caerostris</taxon>
    </lineage>
</organism>
<keyword evidence="5 10" id="KW-0276">Fatty acid metabolism</keyword>
<evidence type="ECO:0000256" key="9">
    <source>
        <dbReference type="ARBA" id="ARBA00023160"/>
    </source>
</evidence>